<organism evidence="1 2">
    <name type="scientific">Alloacidobacterium dinghuense</name>
    <dbReference type="NCBI Taxonomy" id="2763107"/>
    <lineage>
        <taxon>Bacteria</taxon>
        <taxon>Pseudomonadati</taxon>
        <taxon>Acidobacteriota</taxon>
        <taxon>Terriglobia</taxon>
        <taxon>Terriglobales</taxon>
        <taxon>Acidobacteriaceae</taxon>
        <taxon>Alloacidobacterium</taxon>
    </lineage>
</organism>
<protein>
    <submittedName>
        <fullName evidence="1">Uncharacterized protein</fullName>
    </submittedName>
</protein>
<reference evidence="1 2" key="1">
    <citation type="submission" date="2020-08" db="EMBL/GenBank/DDBJ databases">
        <title>Edaphobacter telluris sp. nov. and Acidobacterium dinghuensis sp. nov., two acidobacteria isolated from forest soil.</title>
        <authorList>
            <person name="Fu J."/>
            <person name="Qiu L."/>
        </authorList>
    </citation>
    <scope>NUCLEOTIDE SEQUENCE [LARGE SCALE GENOMIC DNA]</scope>
    <source>
        <strain evidence="1">4Y35</strain>
    </source>
</reference>
<evidence type="ECO:0000313" key="1">
    <source>
        <dbReference type="EMBL" id="QNI32647.1"/>
    </source>
</evidence>
<dbReference type="Proteomes" id="UP000515312">
    <property type="component" value="Chromosome"/>
</dbReference>
<accession>A0A7G8BJC7</accession>
<name>A0A7G8BJC7_9BACT</name>
<dbReference type="RefSeq" id="WP_186743601.1">
    <property type="nucleotide sequence ID" value="NZ_CP060394.1"/>
</dbReference>
<evidence type="ECO:0000313" key="2">
    <source>
        <dbReference type="Proteomes" id="UP000515312"/>
    </source>
</evidence>
<proteinExistence type="predicted"/>
<dbReference type="KEGG" id="adin:H7849_01095"/>
<gene>
    <name evidence="1" type="ORF">H7849_01095</name>
</gene>
<keyword evidence="2" id="KW-1185">Reference proteome</keyword>
<dbReference type="AlphaFoldDB" id="A0A7G8BJC7"/>
<sequence>MYRWIRRYAIDLTIVLLGVTSADASNLPGLAQKCARENENSCAVLQKELEKCKKESECLASLALLPDVALDRIAADQKIDSGIRDKATATLAGRKQERAAREQRRNGIQNLRRGMTIAEVEAAIGPIDEKFHKLVNNVASPEVQQAARDGRTEIHWVLSDRGWSQNIGGGDPRNSTESYECSEFTLVFDFEGKLRDFQYRGMP</sequence>
<dbReference type="EMBL" id="CP060394">
    <property type="protein sequence ID" value="QNI32647.1"/>
    <property type="molecule type" value="Genomic_DNA"/>
</dbReference>